<accession>A0AAV9NQJ6</accession>
<dbReference type="GeneID" id="89968522"/>
<feature type="compositionally biased region" description="Basic and acidic residues" evidence="1">
    <location>
        <begin position="7"/>
        <end position="20"/>
    </location>
</feature>
<feature type="compositionally biased region" description="Low complexity" evidence="1">
    <location>
        <begin position="132"/>
        <end position="141"/>
    </location>
</feature>
<evidence type="ECO:0000313" key="3">
    <source>
        <dbReference type="EMBL" id="KAK5064467.1"/>
    </source>
</evidence>
<feature type="region of interest" description="Disordered" evidence="1">
    <location>
        <begin position="512"/>
        <end position="683"/>
    </location>
</feature>
<feature type="compositionally biased region" description="Low complexity" evidence="1">
    <location>
        <begin position="648"/>
        <end position="663"/>
    </location>
</feature>
<feature type="transmembrane region" description="Helical" evidence="2">
    <location>
        <begin position="29"/>
        <end position="51"/>
    </location>
</feature>
<evidence type="ECO:0000256" key="2">
    <source>
        <dbReference type="SAM" id="Phobius"/>
    </source>
</evidence>
<feature type="region of interest" description="Disordered" evidence="1">
    <location>
        <begin position="402"/>
        <end position="444"/>
    </location>
</feature>
<evidence type="ECO:0008006" key="5">
    <source>
        <dbReference type="Google" id="ProtNLM"/>
    </source>
</evidence>
<feature type="compositionally biased region" description="Low complexity" evidence="1">
    <location>
        <begin position="178"/>
        <end position="294"/>
    </location>
</feature>
<feature type="transmembrane region" description="Helical" evidence="2">
    <location>
        <begin position="1027"/>
        <end position="1046"/>
    </location>
</feature>
<feature type="transmembrane region" description="Helical" evidence="2">
    <location>
        <begin position="905"/>
        <end position="928"/>
    </location>
</feature>
<sequence length="1437" mass="151302">MPAVFQRLEDRQSMSRDGRKTKGKKPYKPVMTTAPIMLIFIVVAVACVVLLQNIVESGTPLHDRYDEDSQKQQRIKREGAIPPSEPSFALQPRQAGSSTAAATTSPPAPSSSSSFFTTTTSTIPDVEVEGNTLSSTTTSTTPEVEVDTFSTTTSTIPEVEFEPSSSTTTSTIPDVEIDTFSPSITTSSSEIELDTSSTTTTAISSDGENGSASIPPSTLSTTTTHSTLTTTTLTTTSPALTSSLTTTTTTTTTTIASTTSSATNPSTTTSFSSASSDSTTTSDFPTTTSPTSTPGPGLVCGLEVDAYYIDSAETLISTLLGTEQTLDTASCLDFCINNMDEGVCQSVIFEDPENKCYFFMDTFQDFNLGGIYDPEERTDPDNHYFFSDAACWNSTLPDPIDPVTTTTTESSTTSATSSTTTSTINSTSSLNATTTTSFTTNSTTSISTNTTTIFTTTTNIITTTSTTSLTTTTLTPTATLPTTNFTVPSTTLTPTTTSTLTITSNLTTSTLTPTTTTTTASFSISTSPSFTSSSTPTTSPPTLTTTTTVIIVGPNPPTSSLTTPNAATTQTSETSSDSPSTSTLSATSATSSQETISPTMSVSSSASLDPITSPTTSTPDPTTTPDPVVIPNTDPTTEITTSATVFVGTGDPGPSTTPSESTPQTAATVTNAPTSPASQSGDAVSNIATDSIVTGSSNTAEGAGGSQATKTSQTASQSESAAATAVPTQASQDSATASNADTSQQTDSATNQPSAPTAAQATNPATTVPASNAVTQPQAANSATQAPGVSASNANSLSDQGLDTNSLSGSNTVTTGTQPTETGSVSIVAVALSNDPTALATASISGSTAGTNGTGSGSDSGSGAGGGGSGGGGGGSGASGDTVHPITDSSPFILTLPVPITDTTLYAAIFVTVTMSVLFKSFWCVVFASAKMMEPFYQLSKEATMVTAESSVLRQYLQAGIEWRDLNPKNKHWVMFLTTVVSILLSVQASIASEAMTVQAGATCDTHNGTKLCDPVWVINYAVVRGLQTTLCIAAVAIAILVYLNWNRPSALFSYPCSIASMASLLSNSEDDMVEILRNIHPDAKEWAVKKVMKGKSFTFRRTHARAGSDILGVSVQVDEVQPIERATHPAATSRSLGDGVDIAGLASGSHIPSSWLDRLPWSKGYITIITLLHMALFGVILSFVLAGNDIYEVNLVGTDGKQHLTAVRWQFLDGTKFGPRFFMTLLVSFLFTPFWEQFELAVRVMVPYRRLHKGNKEGRHLLTMYLHGVPFTSFFKALRHKNWYHAFIALTTMLSYVLLILIAGVPYNYGQIKNVSYYSSVVSVAILGFMLVAMVSLIFWQMGNPRMPRKPDTLINTWLLMCGSGFVDELKGRPLYEIKEDLDSGNGRYWFRKATGIDGAQRWMVDTEGDDNWQIRRQASTHLLDHTTKPEQNRYF</sequence>
<feature type="compositionally biased region" description="Low complexity" evidence="1">
    <location>
        <begin position="404"/>
        <end position="444"/>
    </location>
</feature>
<dbReference type="PANTHER" id="PTHR37544">
    <property type="entry name" value="SPRAY-RELATED"/>
    <property type="match status" value="1"/>
</dbReference>
<feature type="region of interest" description="Disordered" evidence="1">
    <location>
        <begin position="60"/>
        <end position="296"/>
    </location>
</feature>
<reference evidence="3 4" key="1">
    <citation type="submission" date="2023-08" db="EMBL/GenBank/DDBJ databases">
        <title>Black Yeasts Isolated from many extreme environments.</title>
        <authorList>
            <person name="Coleine C."/>
            <person name="Stajich J.E."/>
            <person name="Selbmann L."/>
        </authorList>
    </citation>
    <scope>NUCLEOTIDE SEQUENCE [LARGE SCALE GENOMIC DNA]</scope>
    <source>
        <strain evidence="3 4">CCFEE 5792</strain>
    </source>
</reference>
<feature type="transmembrane region" description="Helical" evidence="2">
    <location>
        <begin position="1284"/>
        <end position="1306"/>
    </location>
</feature>
<feature type="transmembrane region" description="Helical" evidence="2">
    <location>
        <begin position="1218"/>
        <end position="1236"/>
    </location>
</feature>
<evidence type="ECO:0000313" key="4">
    <source>
        <dbReference type="Proteomes" id="UP001358417"/>
    </source>
</evidence>
<feature type="transmembrane region" description="Helical" evidence="2">
    <location>
        <begin position="1166"/>
        <end position="1187"/>
    </location>
</feature>
<organism evidence="3 4">
    <name type="scientific">Exophiala bonariae</name>
    <dbReference type="NCBI Taxonomy" id="1690606"/>
    <lineage>
        <taxon>Eukaryota</taxon>
        <taxon>Fungi</taxon>
        <taxon>Dikarya</taxon>
        <taxon>Ascomycota</taxon>
        <taxon>Pezizomycotina</taxon>
        <taxon>Eurotiomycetes</taxon>
        <taxon>Chaetothyriomycetidae</taxon>
        <taxon>Chaetothyriales</taxon>
        <taxon>Herpotrichiellaceae</taxon>
        <taxon>Exophiala</taxon>
    </lineage>
</organism>
<keyword evidence="2" id="KW-0472">Membrane</keyword>
<feature type="region of interest" description="Disordered" evidence="1">
    <location>
        <begin position="845"/>
        <end position="882"/>
    </location>
</feature>
<dbReference type="Proteomes" id="UP001358417">
    <property type="component" value="Unassembled WGS sequence"/>
</dbReference>
<feature type="compositionally biased region" description="Low complexity" evidence="1">
    <location>
        <begin position="97"/>
        <end position="122"/>
    </location>
</feature>
<feature type="region of interest" description="Disordered" evidence="1">
    <location>
        <begin position="1"/>
        <end position="28"/>
    </location>
</feature>
<protein>
    <recommendedName>
        <fullName evidence="5">Apple domain-containing protein</fullName>
    </recommendedName>
</protein>
<proteinExistence type="predicted"/>
<dbReference type="Pfam" id="PF11915">
    <property type="entry name" value="DUF3433"/>
    <property type="match status" value="2"/>
</dbReference>
<feature type="compositionally biased region" description="Low complexity" evidence="1">
    <location>
        <begin position="512"/>
        <end position="597"/>
    </location>
</feature>
<feature type="compositionally biased region" description="Basic and acidic residues" evidence="1">
    <location>
        <begin position="61"/>
        <end position="79"/>
    </location>
</feature>
<name>A0AAV9NQJ6_9EURO</name>
<feature type="compositionally biased region" description="Polar residues" evidence="1">
    <location>
        <begin position="598"/>
        <end position="607"/>
    </location>
</feature>
<feature type="compositionally biased region" description="Polar residues" evidence="1">
    <location>
        <begin position="772"/>
        <end position="811"/>
    </location>
</feature>
<dbReference type="InterPro" id="IPR021840">
    <property type="entry name" value="DUF3433"/>
</dbReference>
<evidence type="ECO:0000256" key="1">
    <source>
        <dbReference type="SAM" id="MobiDB-lite"/>
    </source>
</evidence>
<feature type="compositionally biased region" description="Gly residues" evidence="1">
    <location>
        <begin position="852"/>
        <end position="878"/>
    </location>
</feature>
<feature type="compositionally biased region" description="Polar residues" evidence="1">
    <location>
        <begin position="664"/>
        <end position="683"/>
    </location>
</feature>
<feature type="compositionally biased region" description="Low complexity" evidence="1">
    <location>
        <begin position="706"/>
        <end position="725"/>
    </location>
</feature>
<dbReference type="PANTHER" id="PTHR37544:SF3">
    <property type="entry name" value="SPRAY"/>
    <property type="match status" value="1"/>
</dbReference>
<feature type="compositionally biased region" description="Low complexity" evidence="1">
    <location>
        <begin position="748"/>
        <end position="770"/>
    </location>
</feature>
<feature type="compositionally biased region" description="Low complexity" evidence="1">
    <location>
        <begin position="609"/>
        <end position="637"/>
    </location>
</feature>
<keyword evidence="4" id="KW-1185">Reference proteome</keyword>
<feature type="region of interest" description="Disordered" evidence="1">
    <location>
        <begin position="695"/>
        <end position="820"/>
    </location>
</feature>
<feature type="transmembrane region" description="Helical" evidence="2">
    <location>
        <begin position="1318"/>
        <end position="1341"/>
    </location>
</feature>
<gene>
    <name evidence="3" type="ORF">LTR84_000300</name>
</gene>
<dbReference type="EMBL" id="JAVRRD010000001">
    <property type="protein sequence ID" value="KAK5064467.1"/>
    <property type="molecule type" value="Genomic_DNA"/>
</dbReference>
<keyword evidence="2" id="KW-1133">Transmembrane helix</keyword>
<feature type="compositionally biased region" description="Polar residues" evidence="1">
    <location>
        <begin position="726"/>
        <end position="747"/>
    </location>
</feature>
<comment type="caution">
    <text evidence="3">The sequence shown here is derived from an EMBL/GenBank/DDBJ whole genome shotgun (WGS) entry which is preliminary data.</text>
</comment>
<dbReference type="RefSeq" id="XP_064711791.1">
    <property type="nucleotide sequence ID" value="XM_064843931.1"/>
</dbReference>
<keyword evidence="2" id="KW-0812">Transmembrane</keyword>
<feature type="transmembrane region" description="Helical" evidence="2">
    <location>
        <begin position="973"/>
        <end position="991"/>
    </location>
</feature>